<accession>A0A5B9MII0</accession>
<dbReference type="EMBL" id="CP036264">
    <property type="protein sequence ID" value="QEF99760.1"/>
    <property type="molecule type" value="Genomic_DNA"/>
</dbReference>
<evidence type="ECO:0000256" key="1">
    <source>
        <dbReference type="SAM" id="Coils"/>
    </source>
</evidence>
<keyword evidence="4" id="KW-1185">Reference proteome</keyword>
<feature type="signal peptide" evidence="2">
    <location>
        <begin position="1"/>
        <end position="24"/>
    </location>
</feature>
<dbReference type="KEGG" id="smam:Mal15_38270"/>
<name>A0A5B9MII0_9BACT</name>
<dbReference type="AlphaFoldDB" id="A0A5B9MII0"/>
<keyword evidence="2" id="KW-0732">Signal</keyword>
<feature type="coiled-coil region" evidence="1">
    <location>
        <begin position="30"/>
        <end position="57"/>
    </location>
</feature>
<reference evidence="3 4" key="1">
    <citation type="submission" date="2019-02" db="EMBL/GenBank/DDBJ databases">
        <title>Planctomycetal bacteria perform biofilm scaping via a novel small molecule.</title>
        <authorList>
            <person name="Jeske O."/>
            <person name="Boedeker C."/>
            <person name="Wiegand S."/>
            <person name="Breitling P."/>
            <person name="Kallscheuer N."/>
            <person name="Jogler M."/>
            <person name="Rohde M."/>
            <person name="Petersen J."/>
            <person name="Medema M.H."/>
            <person name="Surup F."/>
            <person name="Jogler C."/>
        </authorList>
    </citation>
    <scope>NUCLEOTIDE SEQUENCE [LARGE SCALE GENOMIC DNA]</scope>
    <source>
        <strain evidence="3 4">Mal15</strain>
    </source>
</reference>
<keyword evidence="1" id="KW-0175">Coiled coil</keyword>
<evidence type="ECO:0000313" key="4">
    <source>
        <dbReference type="Proteomes" id="UP000321353"/>
    </source>
</evidence>
<sequence length="127" mass="14202" precursor="true">MMPRLLLTLTVLSAALGLSPTVSAQAPEGLSAINRKLDAILSKLEDFERRMQALEARSRIGEAIGVVTPAAEPAGHRVRIPYFSAPDQGMMIDMLERKARYQLRPKWNAPFHEHPPERIVEPKIFGF</sequence>
<evidence type="ECO:0000313" key="3">
    <source>
        <dbReference type="EMBL" id="QEF99760.1"/>
    </source>
</evidence>
<evidence type="ECO:0000256" key="2">
    <source>
        <dbReference type="SAM" id="SignalP"/>
    </source>
</evidence>
<feature type="chain" id="PRO_5023129238" evidence="2">
    <location>
        <begin position="25"/>
        <end position="127"/>
    </location>
</feature>
<dbReference type="Proteomes" id="UP000321353">
    <property type="component" value="Chromosome"/>
</dbReference>
<proteinExistence type="predicted"/>
<organism evidence="3 4">
    <name type="scientific">Stieleria maiorica</name>
    <dbReference type="NCBI Taxonomy" id="2795974"/>
    <lineage>
        <taxon>Bacteria</taxon>
        <taxon>Pseudomonadati</taxon>
        <taxon>Planctomycetota</taxon>
        <taxon>Planctomycetia</taxon>
        <taxon>Pirellulales</taxon>
        <taxon>Pirellulaceae</taxon>
        <taxon>Stieleria</taxon>
    </lineage>
</organism>
<gene>
    <name evidence="3" type="ORF">Mal15_38270</name>
</gene>
<protein>
    <submittedName>
        <fullName evidence="3">Uncharacterized protein</fullName>
    </submittedName>
</protein>
<dbReference type="RefSeq" id="WP_147869116.1">
    <property type="nucleotide sequence ID" value="NZ_CP036264.1"/>
</dbReference>